<comment type="similarity">
    <text evidence="1">Belongs to the PhzF family.</text>
</comment>
<name>A0A7Y0DTX1_9GAMM</name>
<dbReference type="Pfam" id="PF02567">
    <property type="entry name" value="PhzC-PhzF"/>
    <property type="match status" value="1"/>
</dbReference>
<dbReference type="InterPro" id="IPR003719">
    <property type="entry name" value="Phenazine_PhzF-like"/>
</dbReference>
<keyword evidence="2" id="KW-0413">Isomerase</keyword>
<evidence type="ECO:0000256" key="2">
    <source>
        <dbReference type="ARBA" id="ARBA00023235"/>
    </source>
</evidence>
<proteinExistence type="inferred from homology"/>
<evidence type="ECO:0000256" key="3">
    <source>
        <dbReference type="PIRSR" id="PIRSR016184-1"/>
    </source>
</evidence>
<organism evidence="4 5">
    <name type="scientific">Pseudoalteromonas arctica</name>
    <dbReference type="NCBI Taxonomy" id="394751"/>
    <lineage>
        <taxon>Bacteria</taxon>
        <taxon>Pseudomonadati</taxon>
        <taxon>Pseudomonadota</taxon>
        <taxon>Gammaproteobacteria</taxon>
        <taxon>Alteromonadales</taxon>
        <taxon>Pseudoalteromonadaceae</taxon>
        <taxon>Pseudoalteromonas</taxon>
    </lineage>
</organism>
<keyword evidence="5" id="KW-1185">Reference proteome</keyword>
<evidence type="ECO:0000313" key="4">
    <source>
        <dbReference type="EMBL" id="NMM41486.1"/>
    </source>
</evidence>
<dbReference type="GO" id="GO:0016853">
    <property type="term" value="F:isomerase activity"/>
    <property type="evidence" value="ECO:0007669"/>
    <property type="project" value="UniProtKB-KW"/>
</dbReference>
<comment type="caution">
    <text evidence="4">The sequence shown here is derived from an EMBL/GenBank/DDBJ whole genome shotgun (WGS) entry which is preliminary data.</text>
</comment>
<dbReference type="GO" id="GO:0005737">
    <property type="term" value="C:cytoplasm"/>
    <property type="evidence" value="ECO:0007669"/>
    <property type="project" value="TreeGrafter"/>
</dbReference>
<dbReference type="Proteomes" id="UP000570493">
    <property type="component" value="Unassembled WGS sequence"/>
</dbReference>
<gene>
    <name evidence="4" type="ORF">HHO47_11815</name>
</gene>
<dbReference type="NCBIfam" id="TIGR00654">
    <property type="entry name" value="PhzF_family"/>
    <property type="match status" value="1"/>
</dbReference>
<evidence type="ECO:0000313" key="5">
    <source>
        <dbReference type="Proteomes" id="UP000570493"/>
    </source>
</evidence>
<dbReference type="AlphaFoldDB" id="A0A7Y0DTX1"/>
<dbReference type="SUPFAM" id="SSF54506">
    <property type="entry name" value="Diaminopimelate epimerase-like"/>
    <property type="match status" value="1"/>
</dbReference>
<dbReference type="RefSeq" id="WP_169020470.1">
    <property type="nucleotide sequence ID" value="NZ_JABBMT010000017.1"/>
</dbReference>
<dbReference type="EMBL" id="JABBMT010000017">
    <property type="protein sequence ID" value="NMM41486.1"/>
    <property type="molecule type" value="Genomic_DNA"/>
</dbReference>
<protein>
    <submittedName>
        <fullName evidence="4">PhzF family phenazine biosynthesis protein</fullName>
    </submittedName>
</protein>
<dbReference type="Gene3D" id="3.10.310.10">
    <property type="entry name" value="Diaminopimelate Epimerase, Chain A, domain 1"/>
    <property type="match status" value="2"/>
</dbReference>
<dbReference type="PANTHER" id="PTHR13774:SF39">
    <property type="entry name" value="BIOSYNTHESIS PROTEIN, PUTATIVE-RELATED"/>
    <property type="match status" value="1"/>
</dbReference>
<dbReference type="PANTHER" id="PTHR13774">
    <property type="entry name" value="PHENAZINE BIOSYNTHESIS PROTEIN"/>
    <property type="match status" value="1"/>
</dbReference>
<feature type="active site" evidence="3">
    <location>
        <position position="46"/>
    </location>
</feature>
<sequence>MDIKVVLVSAFTVNGTGGNPAGVVFNADRLTDAQKLKIAQVVGYSETAFVASDDEADFEVSFFTTTAEVDFCGHATLATFSTMFQEGMLTAGTYVQRTKAGMLSVSIEPNGKVIMEQQLPEKIASFSSQEIAHVIGIENNILESTHLPIEAISTALADVIVAVPHGYLDAIEPNDERIADFCKKHNLVGFHVFELCEVPSKHTASCRNFAPLFGIPEESATGSSCGALACYLTEHLAELGSEYVFEQGRAMNCHSIITASVESNNSIISRVKVGGFANSIGSVLITL</sequence>
<dbReference type="PIRSF" id="PIRSF016184">
    <property type="entry name" value="PhzC_PhzF"/>
    <property type="match status" value="1"/>
</dbReference>
<evidence type="ECO:0000256" key="1">
    <source>
        <dbReference type="ARBA" id="ARBA00008270"/>
    </source>
</evidence>
<reference evidence="4" key="1">
    <citation type="submission" date="2020-04" db="EMBL/GenBank/DDBJ databases">
        <title>Genome Sequencing for Pseudoaltermonas arctica.</title>
        <authorList>
            <person name="Elkins N.S."/>
        </authorList>
    </citation>
    <scope>NUCLEOTIDE SEQUENCE [LARGE SCALE GENOMIC DNA]</scope>
    <source>
        <strain evidence="4">NEC-BIFX-2020_0012</strain>
    </source>
</reference>
<accession>A0A7Y0DTX1</accession>